<protein>
    <recommendedName>
        <fullName evidence="7">Xylose isomerase</fullName>
        <ecNumber evidence="7">5.3.1.5</ecNumber>
    </recommendedName>
</protein>
<keyword evidence="5 7" id="KW-0413">Isomerase</keyword>
<evidence type="ECO:0000256" key="1">
    <source>
        <dbReference type="ARBA" id="ARBA00004496"/>
    </source>
</evidence>
<evidence type="ECO:0000313" key="11">
    <source>
        <dbReference type="Proteomes" id="UP000598196"/>
    </source>
</evidence>
<evidence type="ECO:0000313" key="10">
    <source>
        <dbReference type="EMBL" id="GGO38370.1"/>
    </source>
</evidence>
<dbReference type="AlphaFoldDB" id="A0A918DDY6"/>
<dbReference type="OrthoDB" id="9801426at2"/>
<gene>
    <name evidence="10" type="ORF">GCM10010991_35540</name>
</gene>
<evidence type="ECO:0000256" key="8">
    <source>
        <dbReference type="RuleBase" id="RU000610"/>
    </source>
</evidence>
<dbReference type="Pfam" id="PF01261">
    <property type="entry name" value="AP_endonuc_2"/>
    <property type="match status" value="1"/>
</dbReference>
<dbReference type="PROSITE" id="PS51415">
    <property type="entry name" value="XYLOSE_ISOMERASE"/>
    <property type="match status" value="1"/>
</dbReference>
<comment type="catalytic activity">
    <reaction evidence="7">
        <text>alpha-D-xylose = alpha-D-xylulofuranose</text>
        <dbReference type="Rhea" id="RHEA:22816"/>
        <dbReference type="ChEBI" id="CHEBI:28518"/>
        <dbReference type="ChEBI" id="CHEBI:188998"/>
        <dbReference type="EC" id="5.3.1.5"/>
    </reaction>
</comment>
<name>A0A918DDY6_9RHOB</name>
<comment type="caution">
    <text evidence="10">The sequence shown here is derived from an EMBL/GenBank/DDBJ whole genome shotgun (WGS) entry which is preliminary data.</text>
</comment>
<dbReference type="SUPFAM" id="SSF51658">
    <property type="entry name" value="Xylose isomerase-like"/>
    <property type="match status" value="1"/>
</dbReference>
<evidence type="ECO:0000256" key="5">
    <source>
        <dbReference type="ARBA" id="ARBA00023235"/>
    </source>
</evidence>
<keyword evidence="6 7" id="KW-0119">Carbohydrate metabolism</keyword>
<sequence>MLGHRFATRINSFASAAHSYWPDLAGKPTLAQMVARAATVEGLTELDLNYPDHAAGDARAIGAMVRDTGLEVSGLAMRYYSNPAFKRGAFTNPDPAVRREAIDLTKRGIDTARAMGAPMMTLWLGQDGWDYSFQCDYARLWADEVSGIAEVADHDPDCLISIEYKPNEPRSFSLLPDAATTLMAISEAGSPNLGVTIDFAHSLYANEQPALAASHILRRSQLLGLHLNDGYSKRDDGLMVGAVHALETMELLRECKQAGFGGAIYFDTFPDASGLDPVAECAANIRCVKRMLDAIDRLGQDNRLSDAQSAQDAVVAVEIAQLALHGRSHPA</sequence>
<dbReference type="GO" id="GO:0009045">
    <property type="term" value="F:xylose isomerase activity"/>
    <property type="evidence" value="ECO:0007669"/>
    <property type="project" value="UniProtKB-EC"/>
</dbReference>
<comment type="subunit">
    <text evidence="8">Homotetramer.</text>
</comment>
<dbReference type="Proteomes" id="UP000598196">
    <property type="component" value="Unassembled WGS sequence"/>
</dbReference>
<dbReference type="EC" id="5.3.1.5" evidence="7"/>
<dbReference type="InterPro" id="IPR036237">
    <property type="entry name" value="Xyl_isomerase-like_sf"/>
</dbReference>
<organism evidence="10 11">
    <name type="scientific">Gemmobacter aquaticus</name>
    <dbReference type="NCBI Taxonomy" id="490185"/>
    <lineage>
        <taxon>Bacteria</taxon>
        <taxon>Pseudomonadati</taxon>
        <taxon>Pseudomonadota</taxon>
        <taxon>Alphaproteobacteria</taxon>
        <taxon>Rhodobacterales</taxon>
        <taxon>Paracoccaceae</taxon>
        <taxon>Gemmobacter</taxon>
    </lineage>
</organism>
<evidence type="ECO:0000256" key="4">
    <source>
        <dbReference type="ARBA" id="ARBA00023211"/>
    </source>
</evidence>
<dbReference type="GO" id="GO:0042732">
    <property type="term" value="P:D-xylose metabolic process"/>
    <property type="evidence" value="ECO:0007669"/>
    <property type="project" value="UniProtKB-KW"/>
</dbReference>
<dbReference type="RefSeq" id="WP_146284514.1">
    <property type="nucleotide sequence ID" value="NZ_BMLP01000012.1"/>
</dbReference>
<dbReference type="InterPro" id="IPR013022">
    <property type="entry name" value="Xyl_isomerase-like_TIM-brl"/>
</dbReference>
<evidence type="ECO:0000256" key="2">
    <source>
        <dbReference type="ARBA" id="ARBA00022490"/>
    </source>
</evidence>
<dbReference type="InterPro" id="IPR050337">
    <property type="entry name" value="L-rhamnose_isomerase"/>
</dbReference>
<dbReference type="GO" id="GO:0019301">
    <property type="term" value="P:rhamnose catabolic process"/>
    <property type="evidence" value="ECO:0007669"/>
    <property type="project" value="TreeGrafter"/>
</dbReference>
<dbReference type="PANTHER" id="PTHR30268">
    <property type="entry name" value="L-RHAMNOSE ISOMERASE"/>
    <property type="match status" value="1"/>
</dbReference>
<keyword evidence="2" id="KW-0963">Cytoplasm</keyword>
<dbReference type="PANTHER" id="PTHR30268:SF0">
    <property type="entry name" value="L-RHAMNOSE ISOMERASE"/>
    <property type="match status" value="1"/>
</dbReference>
<dbReference type="GO" id="GO:0046872">
    <property type="term" value="F:metal ion binding"/>
    <property type="evidence" value="ECO:0007669"/>
    <property type="project" value="UniProtKB-KW"/>
</dbReference>
<dbReference type="GO" id="GO:0019324">
    <property type="term" value="P:L-lyxose metabolic process"/>
    <property type="evidence" value="ECO:0007669"/>
    <property type="project" value="TreeGrafter"/>
</dbReference>
<evidence type="ECO:0000256" key="6">
    <source>
        <dbReference type="ARBA" id="ARBA00023277"/>
    </source>
</evidence>
<keyword evidence="7" id="KW-0859">Xylose metabolism</keyword>
<evidence type="ECO:0000256" key="7">
    <source>
        <dbReference type="RuleBase" id="RU000609"/>
    </source>
</evidence>
<reference evidence="10 11" key="1">
    <citation type="journal article" date="2014" name="Int. J. Syst. Evol. Microbiol.">
        <title>Complete genome sequence of Corynebacterium casei LMG S-19264T (=DSM 44701T), isolated from a smear-ripened cheese.</title>
        <authorList>
            <consortium name="US DOE Joint Genome Institute (JGI-PGF)"/>
            <person name="Walter F."/>
            <person name="Albersmeier A."/>
            <person name="Kalinowski J."/>
            <person name="Ruckert C."/>
        </authorList>
    </citation>
    <scope>NUCLEOTIDE SEQUENCE [LARGE SCALE GENOMIC DNA]</scope>
    <source>
        <strain evidence="10 11">CGMCC 1.7029</strain>
    </source>
</reference>
<dbReference type="InterPro" id="IPR001998">
    <property type="entry name" value="Xylose_isomerase"/>
</dbReference>
<keyword evidence="11" id="KW-1185">Reference proteome</keyword>
<keyword evidence="3 7" id="KW-0479">Metal-binding</keyword>
<keyword evidence="4" id="KW-0464">Manganese</keyword>
<evidence type="ECO:0000256" key="3">
    <source>
        <dbReference type="ARBA" id="ARBA00022723"/>
    </source>
</evidence>
<feature type="domain" description="Xylose isomerase-like TIM barrel" evidence="9">
    <location>
        <begin position="49"/>
        <end position="276"/>
    </location>
</feature>
<dbReference type="PRINTS" id="PR00688">
    <property type="entry name" value="XYLOSISMRASE"/>
</dbReference>
<dbReference type="EMBL" id="BMLP01000012">
    <property type="protein sequence ID" value="GGO38370.1"/>
    <property type="molecule type" value="Genomic_DNA"/>
</dbReference>
<accession>A0A918DDY6</accession>
<dbReference type="Gene3D" id="3.20.20.150">
    <property type="entry name" value="Divalent-metal-dependent TIM barrel enzymes"/>
    <property type="match status" value="1"/>
</dbReference>
<comment type="subcellular location">
    <subcellularLocation>
        <location evidence="1 8">Cytoplasm</location>
    </subcellularLocation>
</comment>
<comment type="similarity">
    <text evidence="7">Belongs to the xylose isomerase family.</text>
</comment>
<proteinExistence type="inferred from homology"/>
<dbReference type="GO" id="GO:0005737">
    <property type="term" value="C:cytoplasm"/>
    <property type="evidence" value="ECO:0007669"/>
    <property type="project" value="UniProtKB-SubCell"/>
</dbReference>
<dbReference type="GO" id="GO:0008740">
    <property type="term" value="F:L-rhamnose isomerase activity"/>
    <property type="evidence" value="ECO:0007669"/>
    <property type="project" value="TreeGrafter"/>
</dbReference>
<evidence type="ECO:0000259" key="9">
    <source>
        <dbReference type="Pfam" id="PF01261"/>
    </source>
</evidence>